<dbReference type="OrthoDB" id="2472181at2"/>
<dbReference type="Gene3D" id="3.30.559.10">
    <property type="entry name" value="Chloramphenicol acetyltransferase-like domain"/>
    <property type="match status" value="1"/>
</dbReference>
<dbReference type="InterPro" id="IPR045851">
    <property type="entry name" value="AMP-bd_C_sf"/>
</dbReference>
<dbReference type="GO" id="GO:0005829">
    <property type="term" value="C:cytosol"/>
    <property type="evidence" value="ECO:0007669"/>
    <property type="project" value="TreeGrafter"/>
</dbReference>
<evidence type="ECO:0000259" key="4">
    <source>
        <dbReference type="PROSITE" id="PS50075"/>
    </source>
</evidence>
<dbReference type="STRING" id="882082.SaccyDRAFT_2293"/>
<dbReference type="PANTHER" id="PTHR45527">
    <property type="entry name" value="NONRIBOSOMAL PEPTIDE SYNTHETASE"/>
    <property type="match status" value="1"/>
</dbReference>
<dbReference type="CDD" id="cd19531">
    <property type="entry name" value="LCL_NRPS-like"/>
    <property type="match status" value="1"/>
</dbReference>
<dbReference type="InterPro" id="IPR000873">
    <property type="entry name" value="AMP-dep_synth/lig_dom"/>
</dbReference>
<dbReference type="InterPro" id="IPR001242">
    <property type="entry name" value="Condensation_dom"/>
</dbReference>
<dbReference type="PANTHER" id="PTHR45527:SF1">
    <property type="entry name" value="FATTY ACID SYNTHASE"/>
    <property type="match status" value="1"/>
</dbReference>
<evidence type="ECO:0000256" key="3">
    <source>
        <dbReference type="ARBA" id="ARBA00022553"/>
    </source>
</evidence>
<keyword evidence="2" id="KW-0596">Phosphopantetheine</keyword>
<dbReference type="Gene3D" id="3.30.300.30">
    <property type="match status" value="1"/>
</dbReference>
<dbReference type="InterPro" id="IPR010071">
    <property type="entry name" value="AA_adenyl_dom"/>
</dbReference>
<dbReference type="Pfam" id="PF00668">
    <property type="entry name" value="Condensation"/>
    <property type="match status" value="1"/>
</dbReference>
<dbReference type="GO" id="GO:0003824">
    <property type="term" value="F:catalytic activity"/>
    <property type="evidence" value="ECO:0007669"/>
    <property type="project" value="InterPro"/>
</dbReference>
<protein>
    <submittedName>
        <fullName evidence="5">Amino acid adenylation enzyme/thioester reductase family protein</fullName>
    </submittedName>
</protein>
<name>H5XPU3_9PSEU</name>
<dbReference type="InterPro" id="IPR029058">
    <property type="entry name" value="AB_hydrolase_fold"/>
</dbReference>
<dbReference type="InterPro" id="IPR006162">
    <property type="entry name" value="Ppantetheine_attach_site"/>
</dbReference>
<dbReference type="Pfam" id="PF00501">
    <property type="entry name" value="AMP-binding"/>
    <property type="match status" value="1"/>
</dbReference>
<dbReference type="Gene3D" id="3.30.559.30">
    <property type="entry name" value="Nonribosomal peptide synthetase, condensation domain"/>
    <property type="match status" value="1"/>
</dbReference>
<evidence type="ECO:0000256" key="2">
    <source>
        <dbReference type="ARBA" id="ARBA00022450"/>
    </source>
</evidence>
<dbReference type="SUPFAM" id="SSF47336">
    <property type="entry name" value="ACP-like"/>
    <property type="match status" value="1"/>
</dbReference>
<dbReference type="InterPro" id="IPR020806">
    <property type="entry name" value="PKS_PP-bd"/>
</dbReference>
<dbReference type="InterPro" id="IPR020845">
    <property type="entry name" value="AMP-binding_CS"/>
</dbReference>
<evidence type="ECO:0000256" key="1">
    <source>
        <dbReference type="ARBA" id="ARBA00001957"/>
    </source>
</evidence>
<dbReference type="PROSITE" id="PS00455">
    <property type="entry name" value="AMP_BINDING"/>
    <property type="match status" value="1"/>
</dbReference>
<dbReference type="NCBIfam" id="TIGR01733">
    <property type="entry name" value="AA-adenyl-dom"/>
    <property type="match status" value="1"/>
</dbReference>
<dbReference type="FunFam" id="3.40.50.980:FF:000001">
    <property type="entry name" value="Non-ribosomal peptide synthetase"/>
    <property type="match status" value="1"/>
</dbReference>
<keyword evidence="6" id="KW-1185">Reference proteome</keyword>
<feature type="domain" description="Carrier" evidence="4">
    <location>
        <begin position="942"/>
        <end position="1017"/>
    </location>
</feature>
<sequence>MSENTKEWRFPASFGQERIWLANQLDPASAVYNLPCQIRQDQPLSAEQWRRALGLVVDRHEILRACLVLDGDALVQVVRADVPIEPEVHDLRALPEDEREQRTAELALAVARRPIPTDAAPLWRALLCRLAEDEWVLTFVVHHAVFDATSVVVFARDLNEACDAVHQGREPRWTEPAIQYPDYAAWQRGQVEAGALARQLDYWRAHLAGMPSVHTVPTDRPRPAKVTFDGDQVDFVLPEGLLERATDVGGRLSATPFLVLFAGYVALLSRISRADEVVVGVPVAGRDLPELAPLVGMFVNQLAIRVDCGGDPTFADLVGRARTALLDAMDNGQVPFQLVAQTVVTERDAGVQPLYQLGFNFIPDSGLEPIPYATAQDDLTVDLTRDRGRLLYRTDLFDRATAESLVQRYLRVLSAALDDPRLTLSDLPLLSETERERVLHTWNDTTEPYPDTATVHGLVEQRARSTPDAVAVDFGGRKLTYAGLNAAANRVAHRLRGLGAAPGTVVGVCAPNSADLLVGLLGVLKSGAAYVPLDPDHPAERKALIAADAAVCAVLTSGTVELPPAWAASGPAGQDGPTVLALDDPGQWAELPEHDPPPTAQAGDLAYVLYTSGSTGRPKGVQVEHRAVVAYLSWACRQYPSLSGRALLHTSASFDLTVTTLFGPLLAGGTIVDAAAGRPTFVKATPTHLALLSEEEFPSGDLVLGGEALTGDAVAAWRQRYPDTTITNEYGPTEATVGCVAARFTPGEPLPPGPVSIGRPMPNVRVYVLDERLRPVPPGVVGLLYVAGPQLARGYLGRPESTVERFPELEVAGGRVYATGDLARWRIDGTLDYLGRGDDQIALRGYRIEPGEVEAALRTLPGVREAAVAVRDGNLVGYLVGPPAADPDGVAAWSSALRRALPDYLVPTGYVVLDALPVAPSGKLDRAALPAPERGGGQPFVAPRTAAEELVAELFTDVLGVDRVGAHDDFFALGGNSLSAMRLLARLTQQTAVELGVRELFSLSTVAGLAAEVEQRMLAALDELSDEEVQRLLAEEQRNERA</sequence>
<accession>H5XPU3</accession>
<dbReference type="GO" id="GO:0072330">
    <property type="term" value="P:monocarboxylic acid biosynthetic process"/>
    <property type="evidence" value="ECO:0007669"/>
    <property type="project" value="UniProtKB-ARBA"/>
</dbReference>
<dbReference type="Proteomes" id="UP000002791">
    <property type="component" value="Chromosome"/>
</dbReference>
<evidence type="ECO:0000313" key="5">
    <source>
        <dbReference type="EMBL" id="EHR61172.1"/>
    </source>
</evidence>
<gene>
    <name evidence="5" type="ORF">SaccyDRAFT_2293</name>
</gene>
<dbReference type="GO" id="GO:0008610">
    <property type="term" value="P:lipid biosynthetic process"/>
    <property type="evidence" value="ECO:0007669"/>
    <property type="project" value="UniProtKB-ARBA"/>
</dbReference>
<dbReference type="RefSeq" id="WP_005456234.1">
    <property type="nucleotide sequence ID" value="NZ_CM001440.1"/>
</dbReference>
<dbReference type="PROSITE" id="PS00012">
    <property type="entry name" value="PHOSPHOPANTETHEINE"/>
    <property type="match status" value="1"/>
</dbReference>
<dbReference type="GO" id="GO:0044550">
    <property type="term" value="P:secondary metabolite biosynthetic process"/>
    <property type="evidence" value="ECO:0007669"/>
    <property type="project" value="TreeGrafter"/>
</dbReference>
<dbReference type="SUPFAM" id="SSF52777">
    <property type="entry name" value="CoA-dependent acyltransferases"/>
    <property type="match status" value="2"/>
</dbReference>
<dbReference type="eggNOG" id="COG1020">
    <property type="taxonomic scope" value="Bacteria"/>
</dbReference>
<dbReference type="PROSITE" id="PS50075">
    <property type="entry name" value="CARRIER"/>
    <property type="match status" value="1"/>
</dbReference>
<dbReference type="AlphaFoldDB" id="H5XPU3"/>
<dbReference type="GO" id="GO:0043041">
    <property type="term" value="P:amino acid activation for nonribosomal peptide biosynthetic process"/>
    <property type="evidence" value="ECO:0007669"/>
    <property type="project" value="TreeGrafter"/>
</dbReference>
<reference evidence="5 6" key="1">
    <citation type="submission" date="2011-11" db="EMBL/GenBank/DDBJ databases">
        <title>The Noncontiguous Finished sequence of Saccharomonospora cyanea NA-134.</title>
        <authorList>
            <consortium name="US DOE Joint Genome Institute"/>
            <person name="Lucas S."/>
            <person name="Han J."/>
            <person name="Lapidus A."/>
            <person name="Cheng J.-F."/>
            <person name="Goodwin L."/>
            <person name="Pitluck S."/>
            <person name="Peters L."/>
            <person name="Ovchinnikova G."/>
            <person name="Lu M."/>
            <person name="Detter J.C."/>
            <person name="Han C."/>
            <person name="Tapia R."/>
            <person name="Land M."/>
            <person name="Hauser L."/>
            <person name="Kyrpides N."/>
            <person name="Ivanova N."/>
            <person name="Pagani I."/>
            <person name="Brambilla E.-M."/>
            <person name="Klenk H.-P."/>
            <person name="Woyke T."/>
        </authorList>
    </citation>
    <scope>NUCLEOTIDE SEQUENCE [LARGE SCALE GENOMIC DNA]</scope>
    <source>
        <strain evidence="5 6">NA-134</strain>
    </source>
</reference>
<dbReference type="SUPFAM" id="SSF56801">
    <property type="entry name" value="Acetyl-CoA synthetase-like"/>
    <property type="match status" value="1"/>
</dbReference>
<dbReference type="FunFam" id="1.10.1200.10:FF:000016">
    <property type="entry name" value="Non-ribosomal peptide synthase"/>
    <property type="match status" value="1"/>
</dbReference>
<dbReference type="SMART" id="SM00823">
    <property type="entry name" value="PKS_PP"/>
    <property type="match status" value="1"/>
</dbReference>
<dbReference type="EMBL" id="CM001440">
    <property type="protein sequence ID" value="EHR61172.1"/>
    <property type="molecule type" value="Genomic_DNA"/>
</dbReference>
<proteinExistence type="predicted"/>
<keyword evidence="3" id="KW-0597">Phosphoprotein</keyword>
<organism evidence="5 6">
    <name type="scientific">Saccharomonospora cyanea NA-134</name>
    <dbReference type="NCBI Taxonomy" id="882082"/>
    <lineage>
        <taxon>Bacteria</taxon>
        <taxon>Bacillati</taxon>
        <taxon>Actinomycetota</taxon>
        <taxon>Actinomycetes</taxon>
        <taxon>Pseudonocardiales</taxon>
        <taxon>Pseudonocardiaceae</taxon>
        <taxon>Saccharomonospora</taxon>
    </lineage>
</organism>
<dbReference type="Gene3D" id="3.40.50.1820">
    <property type="entry name" value="alpha/beta hydrolase"/>
    <property type="match status" value="1"/>
</dbReference>
<dbReference type="GO" id="GO:0031177">
    <property type="term" value="F:phosphopantetheine binding"/>
    <property type="evidence" value="ECO:0007669"/>
    <property type="project" value="InterPro"/>
</dbReference>
<dbReference type="InterPro" id="IPR009081">
    <property type="entry name" value="PP-bd_ACP"/>
</dbReference>
<evidence type="ECO:0000313" key="6">
    <source>
        <dbReference type="Proteomes" id="UP000002791"/>
    </source>
</evidence>
<dbReference type="Gene3D" id="2.30.38.10">
    <property type="entry name" value="Luciferase, Domain 3"/>
    <property type="match status" value="1"/>
</dbReference>
<dbReference type="Gene3D" id="3.40.50.980">
    <property type="match status" value="2"/>
</dbReference>
<dbReference type="CDD" id="cd05930">
    <property type="entry name" value="A_NRPS"/>
    <property type="match status" value="1"/>
</dbReference>
<comment type="cofactor">
    <cofactor evidence="1">
        <name>pantetheine 4'-phosphate</name>
        <dbReference type="ChEBI" id="CHEBI:47942"/>
    </cofactor>
</comment>
<dbReference type="HOGENOM" id="CLU_000022_2_4_11"/>
<dbReference type="InterPro" id="IPR023213">
    <property type="entry name" value="CAT-like_dom_sf"/>
</dbReference>
<dbReference type="InterPro" id="IPR036736">
    <property type="entry name" value="ACP-like_sf"/>
</dbReference>
<dbReference type="Pfam" id="PF00550">
    <property type="entry name" value="PP-binding"/>
    <property type="match status" value="1"/>
</dbReference>